<dbReference type="GO" id="GO:0043190">
    <property type="term" value="C:ATP-binding cassette (ABC) transporter complex"/>
    <property type="evidence" value="ECO:0007669"/>
    <property type="project" value="TreeGrafter"/>
</dbReference>
<protein>
    <recommendedName>
        <fullName evidence="8">ABC3 transporter permease protein domain-containing protein</fullName>
    </recommendedName>
</protein>
<evidence type="ECO:0000256" key="1">
    <source>
        <dbReference type="ARBA" id="ARBA00004651"/>
    </source>
</evidence>
<feature type="transmembrane region" description="Helical" evidence="6">
    <location>
        <begin position="12"/>
        <end position="32"/>
    </location>
</feature>
<dbReference type="GO" id="GO:0015920">
    <property type="term" value="P:lipopolysaccharide transport"/>
    <property type="evidence" value="ECO:0007669"/>
    <property type="project" value="TreeGrafter"/>
</dbReference>
<evidence type="ECO:0008006" key="8">
    <source>
        <dbReference type="Google" id="ProtNLM"/>
    </source>
</evidence>
<feature type="transmembrane region" description="Helical" evidence="6">
    <location>
        <begin position="52"/>
        <end position="77"/>
    </location>
</feature>
<evidence type="ECO:0000256" key="5">
    <source>
        <dbReference type="ARBA" id="ARBA00023136"/>
    </source>
</evidence>
<keyword evidence="5 6" id="KW-0472">Membrane</keyword>
<comment type="subcellular location">
    <subcellularLocation>
        <location evidence="1">Cell membrane</location>
        <topology evidence="1">Multi-pass membrane protein</topology>
    </subcellularLocation>
</comment>
<sequence>MILFRYFCREVFSSMAVITFVVLVIAVGSRFSNYLADAAAGRVSREIVWLLLMYRLPGIFELILPVSFFLAIMLAYGRLYADSEMMVLKSSGFGERRILGYTLIQALLVMLLTGMVSLWLKPLGEQGM</sequence>
<dbReference type="AlphaFoldDB" id="A0A383AFV0"/>
<reference evidence="7" key="1">
    <citation type="submission" date="2018-05" db="EMBL/GenBank/DDBJ databases">
        <authorList>
            <person name="Lanie J.A."/>
            <person name="Ng W.-L."/>
            <person name="Kazmierczak K.M."/>
            <person name="Andrzejewski T.M."/>
            <person name="Davidsen T.M."/>
            <person name="Wayne K.J."/>
            <person name="Tettelin H."/>
            <person name="Glass J.I."/>
            <person name="Rusch D."/>
            <person name="Podicherti R."/>
            <person name="Tsui H.-C.T."/>
            <person name="Winkler M.E."/>
        </authorList>
    </citation>
    <scope>NUCLEOTIDE SEQUENCE</scope>
</reference>
<dbReference type="PANTHER" id="PTHR33529:SF7">
    <property type="entry name" value="LIPOPOLYSACCHARIDE EXPORT SYSTEM PERMEASE PROTEIN LPTF"/>
    <property type="match status" value="1"/>
</dbReference>
<accession>A0A383AFV0</accession>
<evidence type="ECO:0000256" key="3">
    <source>
        <dbReference type="ARBA" id="ARBA00022692"/>
    </source>
</evidence>
<organism evidence="7">
    <name type="scientific">marine metagenome</name>
    <dbReference type="NCBI Taxonomy" id="408172"/>
    <lineage>
        <taxon>unclassified sequences</taxon>
        <taxon>metagenomes</taxon>
        <taxon>ecological metagenomes</taxon>
    </lineage>
</organism>
<keyword evidence="4 6" id="KW-1133">Transmembrane helix</keyword>
<dbReference type="InterPro" id="IPR005495">
    <property type="entry name" value="LptG/LptF_permease"/>
</dbReference>
<evidence type="ECO:0000313" key="7">
    <source>
        <dbReference type="EMBL" id="SVE06544.1"/>
    </source>
</evidence>
<dbReference type="PANTHER" id="PTHR33529">
    <property type="entry name" value="SLR0882 PROTEIN-RELATED"/>
    <property type="match status" value="1"/>
</dbReference>
<name>A0A383AFV0_9ZZZZ</name>
<dbReference type="EMBL" id="UINC01191753">
    <property type="protein sequence ID" value="SVE06544.1"/>
    <property type="molecule type" value="Genomic_DNA"/>
</dbReference>
<dbReference type="Pfam" id="PF03739">
    <property type="entry name" value="LptF_LptG"/>
    <property type="match status" value="1"/>
</dbReference>
<proteinExistence type="predicted"/>
<evidence type="ECO:0000256" key="2">
    <source>
        <dbReference type="ARBA" id="ARBA00022475"/>
    </source>
</evidence>
<evidence type="ECO:0000256" key="6">
    <source>
        <dbReference type="SAM" id="Phobius"/>
    </source>
</evidence>
<evidence type="ECO:0000256" key="4">
    <source>
        <dbReference type="ARBA" id="ARBA00022989"/>
    </source>
</evidence>
<feature type="transmembrane region" description="Helical" evidence="6">
    <location>
        <begin position="98"/>
        <end position="120"/>
    </location>
</feature>
<keyword evidence="2" id="KW-1003">Cell membrane</keyword>
<keyword evidence="3 6" id="KW-0812">Transmembrane</keyword>
<feature type="non-terminal residue" evidence="7">
    <location>
        <position position="128"/>
    </location>
</feature>
<gene>
    <name evidence="7" type="ORF">METZ01_LOCUS459398</name>
</gene>